<gene>
    <name evidence="1" type="ORF">Pmani_032040</name>
</gene>
<dbReference type="EMBL" id="JAWZYT010004085">
    <property type="protein sequence ID" value="KAK4295389.1"/>
    <property type="molecule type" value="Genomic_DNA"/>
</dbReference>
<evidence type="ECO:0000313" key="1">
    <source>
        <dbReference type="EMBL" id="KAK4295389.1"/>
    </source>
</evidence>
<proteinExistence type="predicted"/>
<comment type="caution">
    <text evidence="1">The sequence shown here is derived from an EMBL/GenBank/DDBJ whole genome shotgun (WGS) entry which is preliminary data.</text>
</comment>
<name>A0AAE1NSH0_9EUCA</name>
<accession>A0AAE1NSH0</accession>
<protein>
    <submittedName>
        <fullName evidence="1">Uncharacterized protein</fullName>
    </submittedName>
</protein>
<reference evidence="1" key="1">
    <citation type="submission" date="2023-11" db="EMBL/GenBank/DDBJ databases">
        <title>Genome assemblies of two species of porcelain crab, Petrolisthes cinctipes and Petrolisthes manimaculis (Anomura: Porcellanidae).</title>
        <authorList>
            <person name="Angst P."/>
        </authorList>
    </citation>
    <scope>NUCLEOTIDE SEQUENCE</scope>
    <source>
        <strain evidence="1">PB745_02</strain>
        <tissue evidence="1">Gill</tissue>
    </source>
</reference>
<feature type="non-terminal residue" evidence="1">
    <location>
        <position position="1"/>
    </location>
</feature>
<keyword evidence="2" id="KW-1185">Reference proteome</keyword>
<dbReference type="AlphaFoldDB" id="A0AAE1NSH0"/>
<dbReference type="Proteomes" id="UP001292094">
    <property type="component" value="Unassembled WGS sequence"/>
</dbReference>
<organism evidence="1 2">
    <name type="scientific">Petrolisthes manimaculis</name>
    <dbReference type="NCBI Taxonomy" id="1843537"/>
    <lineage>
        <taxon>Eukaryota</taxon>
        <taxon>Metazoa</taxon>
        <taxon>Ecdysozoa</taxon>
        <taxon>Arthropoda</taxon>
        <taxon>Crustacea</taxon>
        <taxon>Multicrustacea</taxon>
        <taxon>Malacostraca</taxon>
        <taxon>Eumalacostraca</taxon>
        <taxon>Eucarida</taxon>
        <taxon>Decapoda</taxon>
        <taxon>Pleocyemata</taxon>
        <taxon>Anomura</taxon>
        <taxon>Galatheoidea</taxon>
        <taxon>Porcellanidae</taxon>
        <taxon>Petrolisthes</taxon>
    </lineage>
</organism>
<evidence type="ECO:0000313" key="2">
    <source>
        <dbReference type="Proteomes" id="UP001292094"/>
    </source>
</evidence>
<sequence length="33" mass="3811">PPQLQPHQHQNPMCARFEAIQEGLGQSRKRKAE</sequence>